<organism evidence="1 2">
    <name type="scientific">Variovorax humicola</name>
    <dbReference type="NCBI Taxonomy" id="1769758"/>
    <lineage>
        <taxon>Bacteria</taxon>
        <taxon>Pseudomonadati</taxon>
        <taxon>Pseudomonadota</taxon>
        <taxon>Betaproteobacteria</taxon>
        <taxon>Burkholderiales</taxon>
        <taxon>Comamonadaceae</taxon>
        <taxon>Variovorax</taxon>
    </lineage>
</organism>
<keyword evidence="2" id="KW-1185">Reference proteome</keyword>
<proteinExistence type="predicted"/>
<dbReference type="Proteomes" id="UP001363010">
    <property type="component" value="Unassembled WGS sequence"/>
</dbReference>
<protein>
    <submittedName>
        <fullName evidence="1">Uncharacterized protein</fullName>
    </submittedName>
</protein>
<accession>A0ABU8W7I4</accession>
<sequence length="48" mass="5804">MPLSYHDRSDFRRIPKRWTNRNLEEDVRARGQFELSPELAAVVQSFKR</sequence>
<evidence type="ECO:0000313" key="2">
    <source>
        <dbReference type="Proteomes" id="UP001363010"/>
    </source>
</evidence>
<name>A0ABU8W7I4_9BURK</name>
<gene>
    <name evidence="1" type="ORF">WKW80_25005</name>
</gene>
<dbReference type="RefSeq" id="WP_340366272.1">
    <property type="nucleotide sequence ID" value="NZ_JBBKZV010000020.1"/>
</dbReference>
<dbReference type="EMBL" id="JBBKZV010000020">
    <property type="protein sequence ID" value="MEJ8825246.1"/>
    <property type="molecule type" value="Genomic_DNA"/>
</dbReference>
<reference evidence="1 2" key="1">
    <citation type="submission" date="2024-03" db="EMBL/GenBank/DDBJ databases">
        <title>Novel species of the genus Variovorax.</title>
        <authorList>
            <person name="Liu Q."/>
            <person name="Xin Y.-H."/>
        </authorList>
    </citation>
    <scope>NUCLEOTIDE SEQUENCE [LARGE SCALE GENOMIC DNA]</scope>
    <source>
        <strain evidence="1 2">KACC 18501</strain>
    </source>
</reference>
<evidence type="ECO:0000313" key="1">
    <source>
        <dbReference type="EMBL" id="MEJ8825246.1"/>
    </source>
</evidence>
<comment type="caution">
    <text evidence="1">The sequence shown here is derived from an EMBL/GenBank/DDBJ whole genome shotgun (WGS) entry which is preliminary data.</text>
</comment>